<dbReference type="GO" id="GO:0004519">
    <property type="term" value="F:endonuclease activity"/>
    <property type="evidence" value="ECO:0007669"/>
    <property type="project" value="InterPro"/>
</dbReference>
<dbReference type="Gene3D" id="3.40.50.300">
    <property type="entry name" value="P-loop containing nucleotide triphosphate hydrolases"/>
    <property type="match status" value="1"/>
</dbReference>
<accession>A0A1Y2KA39</accession>
<feature type="compositionally biased region" description="Basic residues" evidence="1">
    <location>
        <begin position="544"/>
        <end position="553"/>
    </location>
</feature>
<feature type="domain" description="Terminase large subunit GpA endonuclease" evidence="3">
    <location>
        <begin position="198"/>
        <end position="509"/>
    </location>
</feature>
<dbReference type="Pfam" id="PF05876">
    <property type="entry name" value="GpA_ATPase"/>
    <property type="match status" value="1"/>
</dbReference>
<evidence type="ECO:0000313" key="5">
    <source>
        <dbReference type="Proteomes" id="UP000194003"/>
    </source>
</evidence>
<evidence type="ECO:0000259" key="2">
    <source>
        <dbReference type="Pfam" id="PF05876"/>
    </source>
</evidence>
<keyword evidence="5" id="KW-1185">Reference proteome</keyword>
<dbReference type="InterPro" id="IPR027417">
    <property type="entry name" value="P-loop_NTPase"/>
</dbReference>
<dbReference type="Proteomes" id="UP000194003">
    <property type="component" value="Unassembled WGS sequence"/>
</dbReference>
<dbReference type="InterPro" id="IPR046454">
    <property type="entry name" value="GpA_endonuclease"/>
</dbReference>
<gene>
    <name evidence="4" type="ORF">MAIT1_04687</name>
</gene>
<evidence type="ECO:0000259" key="3">
    <source>
        <dbReference type="Pfam" id="PF20454"/>
    </source>
</evidence>
<dbReference type="InterPro" id="IPR046453">
    <property type="entry name" value="GpA_ATPase"/>
</dbReference>
<sequence>MMAVSPTVELAKRNSKQRIDPLIEESEALKELVKPARSRDSGNTVLSKEFPGGVLILTGANSAVGLRSMPARYLFLDEVDGYPGDVEGEGDPILLAERRSATFQRRKIFLVSTPNRKGLSRIEREYLASDQRKFHVPCPECGERQPLEFGNLTWDAGKPDTARYRCEHCDALIGEHHKTQMLEKGQWVATAEAESRQTVGFHLNSLYSPVGWFSWADAVEMFEQAQKNPDLMKGFVNTVLGEPYEEEFEAPDWSRLYDRRETYRIGQVPEGGLFLTAGVDVQKDRLECEVVAWGREKRSWSVDYFVLDGDTARPEVWSQLQSVLGREWKHPSGQRLPIRVMCVDSGYATQDVYAWVRKHPQATWGPAGAVARQARTVAAIKGRDRDTALLLSVSKADAGHRKRGLKVWSIGTPVAKGELYRWLKLPRPTDEELASGEVYPPGYCHFPQYNEEYFKQLTAERLITRMVKGFPKASWEKDPGKRNEALDCRVYARAAASIYGIDRFGEQHWRRLEEPLEISVTGEPTPVIVDAQPQSQQPKSKWLQGRRRGWLHR</sequence>
<dbReference type="AlphaFoldDB" id="A0A1Y2KA39"/>
<name>A0A1Y2KA39_9PROT</name>
<feature type="domain" description="Phage terminase large subunit GpA ATPase" evidence="2">
    <location>
        <begin position="1"/>
        <end position="187"/>
    </location>
</feature>
<dbReference type="STRING" id="1434232.MAIT1_04687"/>
<protein>
    <submittedName>
        <fullName evidence="4">Putative phage terminase large subunit</fullName>
    </submittedName>
</protein>
<dbReference type="EMBL" id="LVJN01000014">
    <property type="protein sequence ID" value="OSM07360.1"/>
    <property type="molecule type" value="Genomic_DNA"/>
</dbReference>
<evidence type="ECO:0000313" key="4">
    <source>
        <dbReference type="EMBL" id="OSM07360.1"/>
    </source>
</evidence>
<reference evidence="4 5" key="1">
    <citation type="journal article" date="2016" name="BMC Genomics">
        <title>Combined genomic and structural analyses of a cultured magnetotactic bacterium reveals its niche adaptation to a dynamic environment.</title>
        <authorList>
            <person name="Araujo A.C."/>
            <person name="Morillo V."/>
            <person name="Cypriano J."/>
            <person name="Teixeira L.C."/>
            <person name="Leao P."/>
            <person name="Lyra S."/>
            <person name="Almeida L.G."/>
            <person name="Bazylinski D.A."/>
            <person name="Vasconcellos A.T."/>
            <person name="Abreu F."/>
            <person name="Lins U."/>
        </authorList>
    </citation>
    <scope>NUCLEOTIDE SEQUENCE [LARGE SCALE GENOMIC DNA]</scope>
    <source>
        <strain evidence="4 5">IT-1</strain>
    </source>
</reference>
<organism evidence="4 5">
    <name type="scientific">Magnetofaba australis IT-1</name>
    <dbReference type="NCBI Taxonomy" id="1434232"/>
    <lineage>
        <taxon>Bacteria</taxon>
        <taxon>Pseudomonadati</taxon>
        <taxon>Pseudomonadota</taxon>
        <taxon>Magnetococcia</taxon>
        <taxon>Magnetococcales</taxon>
        <taxon>Magnetococcaceae</taxon>
        <taxon>Magnetofaba</taxon>
    </lineage>
</organism>
<comment type="caution">
    <text evidence="4">The sequence shown here is derived from an EMBL/GenBank/DDBJ whole genome shotgun (WGS) entry which is preliminary data.</text>
</comment>
<feature type="region of interest" description="Disordered" evidence="1">
    <location>
        <begin position="531"/>
        <end position="553"/>
    </location>
</feature>
<dbReference type="Pfam" id="PF20454">
    <property type="entry name" value="GpA_nuclease"/>
    <property type="match status" value="1"/>
</dbReference>
<evidence type="ECO:0000256" key="1">
    <source>
        <dbReference type="SAM" id="MobiDB-lite"/>
    </source>
</evidence>
<dbReference type="GO" id="GO:0016887">
    <property type="term" value="F:ATP hydrolysis activity"/>
    <property type="evidence" value="ECO:0007669"/>
    <property type="project" value="InterPro"/>
</dbReference>
<proteinExistence type="predicted"/>